<comment type="caution">
    <text evidence="1">The sequence shown here is derived from an EMBL/GenBank/DDBJ whole genome shotgun (WGS) entry which is preliminary data.</text>
</comment>
<proteinExistence type="predicted"/>
<dbReference type="AlphaFoldDB" id="A0A9D4AJ70"/>
<dbReference type="OrthoDB" id="735844at2759"/>
<evidence type="ECO:0000313" key="1">
    <source>
        <dbReference type="EMBL" id="KAH1122196.1"/>
    </source>
</evidence>
<keyword evidence="2" id="KW-1185">Reference proteome</keyword>
<dbReference type="Proteomes" id="UP000828251">
    <property type="component" value="Unassembled WGS sequence"/>
</dbReference>
<gene>
    <name evidence="1" type="ORF">J1N35_005356</name>
</gene>
<organism evidence="1 2">
    <name type="scientific">Gossypium stocksii</name>
    <dbReference type="NCBI Taxonomy" id="47602"/>
    <lineage>
        <taxon>Eukaryota</taxon>
        <taxon>Viridiplantae</taxon>
        <taxon>Streptophyta</taxon>
        <taxon>Embryophyta</taxon>
        <taxon>Tracheophyta</taxon>
        <taxon>Spermatophyta</taxon>
        <taxon>Magnoliopsida</taxon>
        <taxon>eudicotyledons</taxon>
        <taxon>Gunneridae</taxon>
        <taxon>Pentapetalae</taxon>
        <taxon>rosids</taxon>
        <taxon>malvids</taxon>
        <taxon>Malvales</taxon>
        <taxon>Malvaceae</taxon>
        <taxon>Malvoideae</taxon>
        <taxon>Gossypium</taxon>
    </lineage>
</organism>
<evidence type="ECO:0000313" key="2">
    <source>
        <dbReference type="Proteomes" id="UP000828251"/>
    </source>
</evidence>
<protein>
    <submittedName>
        <fullName evidence="1">Uncharacterized protein</fullName>
    </submittedName>
</protein>
<reference evidence="1 2" key="1">
    <citation type="journal article" date="2021" name="Plant Biotechnol. J.">
        <title>Multi-omics assisted identification of the key and species-specific regulatory components of drought-tolerant mechanisms in Gossypium stocksii.</title>
        <authorList>
            <person name="Yu D."/>
            <person name="Ke L."/>
            <person name="Zhang D."/>
            <person name="Wu Y."/>
            <person name="Sun Y."/>
            <person name="Mei J."/>
            <person name="Sun J."/>
            <person name="Sun Y."/>
        </authorList>
    </citation>
    <scope>NUCLEOTIDE SEQUENCE [LARGE SCALE GENOMIC DNA]</scope>
    <source>
        <strain evidence="2">cv. E1</strain>
        <tissue evidence="1">Leaf</tissue>
    </source>
</reference>
<accession>A0A9D4AJ70</accession>
<name>A0A9D4AJ70_9ROSI</name>
<sequence>MKYLHWVNLEKLEVGFVPAKKSNFAFVNAIEVISALKDLILEIAQYNASVSNENLTWEIPVIDDYKEDKEI</sequence>
<dbReference type="EMBL" id="JAIQCV010000002">
    <property type="protein sequence ID" value="KAH1122196.1"/>
    <property type="molecule type" value="Genomic_DNA"/>
</dbReference>